<gene>
    <name evidence="1" type="ORF">LCGC14_2781540</name>
</gene>
<sequence>KSWDIYLNYLVRGVNNIILAFDPHYLIIGGEISEFGERLLKPLRSRIFEENTYYKKDDLEILISRFKENASMIGVALLPFQKLFYGDNKII</sequence>
<accession>A0A0F9B1S0</accession>
<feature type="non-terminal residue" evidence="1">
    <location>
        <position position="1"/>
    </location>
</feature>
<dbReference type="Gene3D" id="3.30.420.40">
    <property type="match status" value="1"/>
</dbReference>
<proteinExistence type="predicted"/>
<organism evidence="1">
    <name type="scientific">marine sediment metagenome</name>
    <dbReference type="NCBI Taxonomy" id="412755"/>
    <lineage>
        <taxon>unclassified sequences</taxon>
        <taxon>metagenomes</taxon>
        <taxon>ecological metagenomes</taxon>
    </lineage>
</organism>
<comment type="caution">
    <text evidence="1">The sequence shown here is derived from an EMBL/GenBank/DDBJ whole genome shotgun (WGS) entry which is preliminary data.</text>
</comment>
<dbReference type="AlphaFoldDB" id="A0A0F9B1S0"/>
<evidence type="ECO:0008006" key="2">
    <source>
        <dbReference type="Google" id="ProtNLM"/>
    </source>
</evidence>
<dbReference type="InterPro" id="IPR000600">
    <property type="entry name" value="ROK"/>
</dbReference>
<dbReference type="InterPro" id="IPR043129">
    <property type="entry name" value="ATPase_NBD"/>
</dbReference>
<dbReference type="EMBL" id="LAZR01051692">
    <property type="protein sequence ID" value="KKK84619.1"/>
    <property type="molecule type" value="Genomic_DNA"/>
</dbReference>
<evidence type="ECO:0000313" key="1">
    <source>
        <dbReference type="EMBL" id="KKK84619.1"/>
    </source>
</evidence>
<dbReference type="CDD" id="cd23763">
    <property type="entry name" value="ASKHA_ATPase_ROK"/>
    <property type="match status" value="1"/>
</dbReference>
<reference evidence="1" key="1">
    <citation type="journal article" date="2015" name="Nature">
        <title>Complex archaea that bridge the gap between prokaryotes and eukaryotes.</title>
        <authorList>
            <person name="Spang A."/>
            <person name="Saw J.H."/>
            <person name="Jorgensen S.L."/>
            <person name="Zaremba-Niedzwiedzka K."/>
            <person name="Martijn J."/>
            <person name="Lind A.E."/>
            <person name="van Eijk R."/>
            <person name="Schleper C."/>
            <person name="Guy L."/>
            <person name="Ettema T.J."/>
        </authorList>
    </citation>
    <scope>NUCLEOTIDE SEQUENCE</scope>
</reference>
<protein>
    <recommendedName>
        <fullName evidence="2">ROK family protein</fullName>
    </recommendedName>
</protein>
<dbReference type="Pfam" id="PF00480">
    <property type="entry name" value="ROK"/>
    <property type="match status" value="1"/>
</dbReference>
<dbReference type="SUPFAM" id="SSF53067">
    <property type="entry name" value="Actin-like ATPase domain"/>
    <property type="match status" value="1"/>
</dbReference>
<name>A0A0F9B1S0_9ZZZZ</name>